<dbReference type="EMBL" id="JAZDUA010000321">
    <property type="protein sequence ID" value="KAK7794735.1"/>
    <property type="molecule type" value="Genomic_DNA"/>
</dbReference>
<organism evidence="2 3">
    <name type="scientific">Gryllus longicercus</name>
    <dbReference type="NCBI Taxonomy" id="2509291"/>
    <lineage>
        <taxon>Eukaryota</taxon>
        <taxon>Metazoa</taxon>
        <taxon>Ecdysozoa</taxon>
        <taxon>Arthropoda</taxon>
        <taxon>Hexapoda</taxon>
        <taxon>Insecta</taxon>
        <taxon>Pterygota</taxon>
        <taxon>Neoptera</taxon>
        <taxon>Polyneoptera</taxon>
        <taxon>Orthoptera</taxon>
        <taxon>Ensifera</taxon>
        <taxon>Gryllidea</taxon>
        <taxon>Grylloidea</taxon>
        <taxon>Gryllidae</taxon>
        <taxon>Gryllinae</taxon>
        <taxon>Gryllus</taxon>
    </lineage>
</organism>
<feature type="compositionally biased region" description="Low complexity" evidence="1">
    <location>
        <begin position="43"/>
        <end position="55"/>
    </location>
</feature>
<evidence type="ECO:0000256" key="1">
    <source>
        <dbReference type="SAM" id="MobiDB-lite"/>
    </source>
</evidence>
<reference evidence="2 3" key="1">
    <citation type="submission" date="2024-03" db="EMBL/GenBank/DDBJ databases">
        <title>The genome assembly and annotation of the cricket Gryllus longicercus Weissman &amp; Gray.</title>
        <authorList>
            <person name="Szrajer S."/>
            <person name="Gray D."/>
            <person name="Ylla G."/>
        </authorList>
    </citation>
    <scope>NUCLEOTIDE SEQUENCE [LARGE SCALE GENOMIC DNA]</scope>
    <source>
        <strain evidence="2">DAG 2021-001</strain>
        <tissue evidence="2">Whole body minus gut</tissue>
    </source>
</reference>
<comment type="caution">
    <text evidence="2">The sequence shown here is derived from an EMBL/GenBank/DDBJ whole genome shotgun (WGS) entry which is preliminary data.</text>
</comment>
<evidence type="ECO:0000313" key="3">
    <source>
        <dbReference type="Proteomes" id="UP001378592"/>
    </source>
</evidence>
<dbReference type="AlphaFoldDB" id="A0AAN9VAT0"/>
<dbReference type="Proteomes" id="UP001378592">
    <property type="component" value="Unassembled WGS sequence"/>
</dbReference>
<proteinExistence type="predicted"/>
<protein>
    <submittedName>
        <fullName evidence="2">Uncharacterized protein</fullName>
    </submittedName>
</protein>
<feature type="region of interest" description="Disordered" evidence="1">
    <location>
        <begin position="1"/>
        <end position="55"/>
    </location>
</feature>
<accession>A0AAN9VAT0</accession>
<keyword evidence="3" id="KW-1185">Reference proteome</keyword>
<gene>
    <name evidence="2" type="ORF">R5R35_013950</name>
</gene>
<sequence>MSARQTHVPSSQPRVECLEDPANVSGSQSRGKGTKQQKLYRRSVGGSLSDSSGSVAHQECESPVCVHVYVPTKNIPLADF</sequence>
<name>A0AAN9VAT0_9ORTH</name>
<feature type="compositionally biased region" description="Polar residues" evidence="1">
    <location>
        <begin position="1"/>
        <end position="13"/>
    </location>
</feature>
<feature type="compositionally biased region" description="Basic residues" evidence="1">
    <location>
        <begin position="32"/>
        <end position="41"/>
    </location>
</feature>
<evidence type="ECO:0000313" key="2">
    <source>
        <dbReference type="EMBL" id="KAK7794735.1"/>
    </source>
</evidence>